<keyword evidence="5" id="KW-0067">ATP-binding</keyword>
<keyword evidence="2" id="KW-0963">Cytoplasm</keyword>
<feature type="compositionally biased region" description="Basic and acidic residues" evidence="6">
    <location>
        <begin position="111"/>
        <end position="128"/>
    </location>
</feature>
<feature type="compositionally biased region" description="Acidic residues" evidence="6">
    <location>
        <begin position="129"/>
        <end position="138"/>
    </location>
</feature>
<dbReference type="GO" id="GO:0070736">
    <property type="term" value="F:protein-glycine ligase activity, initiating"/>
    <property type="evidence" value="ECO:0007669"/>
    <property type="project" value="TreeGrafter"/>
</dbReference>
<evidence type="ECO:0000313" key="8">
    <source>
        <dbReference type="Proteomes" id="UP000265618"/>
    </source>
</evidence>
<keyword evidence="8" id="KW-1185">Reference proteome</keyword>
<keyword evidence="3 7" id="KW-0436">Ligase</keyword>
<dbReference type="PANTHER" id="PTHR45870:SF2">
    <property type="entry name" value="TUBULIN MONOGLYCYLASE TTLL3"/>
    <property type="match status" value="1"/>
</dbReference>
<dbReference type="Gene3D" id="3.30.470.20">
    <property type="entry name" value="ATP-grasp fold, B domain"/>
    <property type="match status" value="1"/>
</dbReference>
<dbReference type="Proteomes" id="UP000265618">
    <property type="component" value="Unassembled WGS sequence"/>
</dbReference>
<evidence type="ECO:0000256" key="4">
    <source>
        <dbReference type="ARBA" id="ARBA00022741"/>
    </source>
</evidence>
<dbReference type="Pfam" id="PF03133">
    <property type="entry name" value="TTL"/>
    <property type="match status" value="2"/>
</dbReference>
<proteinExistence type="predicted"/>
<sequence length="578" mass="63795">VGLLKALEESGSVSTLPSVSYFPLCFDCSTADTLRAFIAMFRLSKALSTVRHAVDKGVPSQDRLGVRPALEVSLMGLRSRLAHVMHEDIDNKRHRHRRRHSSKKGRSGKGKAHETQDAHETEAEHGEGEGEGEGEGDALPDLGSLPAPPMPHSQEWGLLCPLTGTPQTLSVSSAPLAQMVDDTQGTGTAMARDSPYGKAVCAAPFDALVAEGARVAQALRHIDTRLQYSISGYKNSWVIKPAGKSRGRGIFVSDDLQHICDQVGRPEETFVAQRYVERPLLVHDYKFDIRQWVVVSSLNPLVIWAYDTPYLRFCSTKFSLEDLDDPSIHLANNSIQKHLPEYGQDAGITGEGNMWDWDGFREWVESMGHAEYLKHMGQTQTEGQAEAEAEGGVYASPESLIKGLRHRMMEIIIASISCGRFDLTCPAEGFEIYGYDFLVDRDMVPWLLEINSSPTLEHATPLVTRHIQRMTKGLVSILVDTQRGLGVKTKARTGPAFPSIDAPHLESILEEGAPRDMGGWDLIYKESSKMTCLETAFGLKMGVTGTEIPIPPIEGQRHRHQPQHHSTHQTGQTGRAQL</sequence>
<dbReference type="PROSITE" id="PS51221">
    <property type="entry name" value="TTL"/>
    <property type="match status" value="1"/>
</dbReference>
<reference evidence="7 8" key="1">
    <citation type="journal article" date="2018" name="PLoS ONE">
        <title>The draft genome of Kipferlia bialata reveals reductive genome evolution in fornicate parasites.</title>
        <authorList>
            <person name="Tanifuji G."/>
            <person name="Takabayashi S."/>
            <person name="Kume K."/>
            <person name="Takagi M."/>
            <person name="Nakayama T."/>
            <person name="Kamikawa R."/>
            <person name="Inagaki Y."/>
            <person name="Hashimoto T."/>
        </authorList>
    </citation>
    <scope>NUCLEOTIDE SEQUENCE [LARGE SCALE GENOMIC DNA]</scope>
    <source>
        <strain evidence="7">NY0173</strain>
    </source>
</reference>
<dbReference type="PANTHER" id="PTHR45870">
    <property type="entry name" value="TUBULIN MONOGLYCYLASE TTLL3"/>
    <property type="match status" value="1"/>
</dbReference>
<dbReference type="InterPro" id="IPR051437">
    <property type="entry name" value="TTLL_monoglycylase"/>
</dbReference>
<feature type="region of interest" description="Disordered" evidence="6">
    <location>
        <begin position="551"/>
        <end position="578"/>
    </location>
</feature>
<dbReference type="SUPFAM" id="SSF56059">
    <property type="entry name" value="Glutathione synthetase ATP-binding domain-like"/>
    <property type="match status" value="1"/>
</dbReference>
<comment type="caution">
    <text evidence="7">The sequence shown here is derived from an EMBL/GenBank/DDBJ whole genome shotgun (WGS) entry which is preliminary data.</text>
</comment>
<feature type="compositionally biased region" description="Basic residues" evidence="6">
    <location>
        <begin position="92"/>
        <end position="110"/>
    </location>
</feature>
<evidence type="ECO:0000256" key="3">
    <source>
        <dbReference type="ARBA" id="ARBA00022598"/>
    </source>
</evidence>
<gene>
    <name evidence="7" type="ORF">KIPB_004179</name>
</gene>
<dbReference type="GO" id="GO:0005737">
    <property type="term" value="C:cytoplasm"/>
    <property type="evidence" value="ECO:0007669"/>
    <property type="project" value="UniProtKB-SubCell"/>
</dbReference>
<dbReference type="EMBL" id="BDIP01000868">
    <property type="protein sequence ID" value="GIQ82946.1"/>
    <property type="molecule type" value="Genomic_DNA"/>
</dbReference>
<feature type="non-terminal residue" evidence="7">
    <location>
        <position position="578"/>
    </location>
</feature>
<keyword evidence="4" id="KW-0547">Nucleotide-binding</keyword>
<dbReference type="OrthoDB" id="10255472at2759"/>
<dbReference type="GO" id="GO:0005524">
    <property type="term" value="F:ATP binding"/>
    <property type="evidence" value="ECO:0007669"/>
    <property type="project" value="UniProtKB-KW"/>
</dbReference>
<accession>A0A9K3GHZ3</accession>
<feature type="region of interest" description="Disordered" evidence="6">
    <location>
        <begin position="85"/>
        <end position="161"/>
    </location>
</feature>
<evidence type="ECO:0000256" key="1">
    <source>
        <dbReference type="ARBA" id="ARBA00004496"/>
    </source>
</evidence>
<evidence type="ECO:0000256" key="5">
    <source>
        <dbReference type="ARBA" id="ARBA00022840"/>
    </source>
</evidence>
<dbReference type="InterPro" id="IPR004344">
    <property type="entry name" value="TTL/TTLL_fam"/>
</dbReference>
<comment type="subcellular location">
    <subcellularLocation>
        <location evidence="1">Cytoplasm</location>
    </subcellularLocation>
</comment>
<feature type="compositionally biased region" description="Polar residues" evidence="6">
    <location>
        <begin position="568"/>
        <end position="578"/>
    </location>
</feature>
<dbReference type="GO" id="GO:0015630">
    <property type="term" value="C:microtubule cytoskeleton"/>
    <property type="evidence" value="ECO:0007669"/>
    <property type="project" value="TreeGrafter"/>
</dbReference>
<organism evidence="7 8">
    <name type="scientific">Kipferlia bialata</name>
    <dbReference type="NCBI Taxonomy" id="797122"/>
    <lineage>
        <taxon>Eukaryota</taxon>
        <taxon>Metamonada</taxon>
        <taxon>Carpediemonas-like organisms</taxon>
        <taxon>Kipferlia</taxon>
    </lineage>
</organism>
<evidence type="ECO:0000256" key="2">
    <source>
        <dbReference type="ARBA" id="ARBA00022490"/>
    </source>
</evidence>
<feature type="compositionally biased region" description="Basic residues" evidence="6">
    <location>
        <begin position="557"/>
        <end position="567"/>
    </location>
</feature>
<name>A0A9K3GHZ3_9EUKA</name>
<protein>
    <submittedName>
        <fullName evidence="7">Tubulin-tyrosine ligase/Tubulin polyglutamylase</fullName>
    </submittedName>
</protein>
<evidence type="ECO:0000256" key="6">
    <source>
        <dbReference type="SAM" id="MobiDB-lite"/>
    </source>
</evidence>
<dbReference type="AlphaFoldDB" id="A0A9K3GHZ3"/>
<evidence type="ECO:0000313" key="7">
    <source>
        <dbReference type="EMBL" id="GIQ82946.1"/>
    </source>
</evidence>